<dbReference type="SFLD" id="SFLDS00003">
    <property type="entry name" value="Haloacid_Dehalogenase"/>
    <property type="match status" value="1"/>
</dbReference>
<dbReference type="SFLD" id="SFLDG01140">
    <property type="entry name" value="C2.B:_Phosphomannomutase_and_P"/>
    <property type="match status" value="1"/>
</dbReference>
<accession>A0A832DHF4</accession>
<dbReference type="NCBIfam" id="TIGR01484">
    <property type="entry name" value="HAD-SF-IIB"/>
    <property type="match status" value="1"/>
</dbReference>
<organism evidence="1">
    <name type="scientific">Ignavibacterium album</name>
    <dbReference type="NCBI Taxonomy" id="591197"/>
    <lineage>
        <taxon>Bacteria</taxon>
        <taxon>Pseudomonadati</taxon>
        <taxon>Ignavibacteriota</taxon>
        <taxon>Ignavibacteria</taxon>
        <taxon>Ignavibacteriales</taxon>
        <taxon>Ignavibacteriaceae</taxon>
        <taxon>Ignavibacterium</taxon>
    </lineage>
</organism>
<gene>
    <name evidence="1" type="ORF">ENS56_08860</name>
</gene>
<dbReference type="PANTHER" id="PTHR10000">
    <property type="entry name" value="PHOSPHOSERINE PHOSPHATASE"/>
    <property type="match status" value="1"/>
</dbReference>
<dbReference type="SUPFAM" id="SSF56784">
    <property type="entry name" value="HAD-like"/>
    <property type="match status" value="1"/>
</dbReference>
<dbReference type="GO" id="GO:0005829">
    <property type="term" value="C:cytosol"/>
    <property type="evidence" value="ECO:0007669"/>
    <property type="project" value="TreeGrafter"/>
</dbReference>
<protein>
    <submittedName>
        <fullName evidence="1">HAD family hydrolase</fullName>
    </submittedName>
</protein>
<dbReference type="PROSITE" id="PS01228">
    <property type="entry name" value="COF_1"/>
    <property type="match status" value="1"/>
</dbReference>
<dbReference type="PANTHER" id="PTHR10000:SF8">
    <property type="entry name" value="HAD SUPERFAMILY HYDROLASE-LIKE, TYPE 3"/>
    <property type="match status" value="1"/>
</dbReference>
<keyword evidence="1" id="KW-0378">Hydrolase</keyword>
<comment type="caution">
    <text evidence="1">The sequence shown here is derived from an EMBL/GenBank/DDBJ whole genome shotgun (WGS) entry which is preliminary data.</text>
</comment>
<dbReference type="InterPro" id="IPR006379">
    <property type="entry name" value="HAD-SF_hydro_IIB"/>
</dbReference>
<sequence length="288" mass="32343">MNSIRSINPEKLNQIKLVVFDVDGTLVSDNGVIGEKSLALIKELMNHDVKISLASGRLHSALVEIAEIIGTSTPLISLDGALIKNKEGNQIVHQSSLRKKIVNTSIELAEKYFVNVALCHSEAIYYTENHSLIPMILDKFGALYREVDSYNSYINNTLEIVFAGDNRRTMEYLRDRLSFPFAFGTSVSFFRSHSHDNIYYLEIKKSGSTKAKGLMRLLKHLKLDQSNAMVIGDWYNDIPLFETKAFKVAMGNAVAELKRMADLVLSKSNNEDGIAEILEALLKSKRKK</sequence>
<dbReference type="Gene3D" id="3.30.1240.10">
    <property type="match status" value="1"/>
</dbReference>
<dbReference type="Gene3D" id="3.40.50.1000">
    <property type="entry name" value="HAD superfamily/HAD-like"/>
    <property type="match status" value="1"/>
</dbReference>
<dbReference type="InterPro" id="IPR036412">
    <property type="entry name" value="HAD-like_sf"/>
</dbReference>
<dbReference type="AlphaFoldDB" id="A0A832DHF4"/>
<reference evidence="1" key="1">
    <citation type="journal article" date="2020" name="mSystems">
        <title>Genome- and Community-Level Interaction Insights into Carbon Utilization and Element Cycling Functions of Hydrothermarchaeota in Hydrothermal Sediment.</title>
        <authorList>
            <person name="Zhou Z."/>
            <person name="Liu Y."/>
            <person name="Xu W."/>
            <person name="Pan J."/>
            <person name="Luo Z.H."/>
            <person name="Li M."/>
        </authorList>
    </citation>
    <scope>NUCLEOTIDE SEQUENCE [LARGE SCALE GENOMIC DNA]</scope>
    <source>
        <strain evidence="1">SpSt-500</strain>
    </source>
</reference>
<dbReference type="InterPro" id="IPR023214">
    <property type="entry name" value="HAD_sf"/>
</dbReference>
<evidence type="ECO:0000313" key="1">
    <source>
        <dbReference type="EMBL" id="HGT48133.1"/>
    </source>
</evidence>
<dbReference type="EMBL" id="DSVI01000010">
    <property type="protein sequence ID" value="HGT48133.1"/>
    <property type="molecule type" value="Genomic_DNA"/>
</dbReference>
<dbReference type="GO" id="GO:0016791">
    <property type="term" value="F:phosphatase activity"/>
    <property type="evidence" value="ECO:0007669"/>
    <property type="project" value="TreeGrafter"/>
</dbReference>
<dbReference type="InterPro" id="IPR000150">
    <property type="entry name" value="Cof"/>
</dbReference>
<name>A0A832DHF4_9BACT</name>
<dbReference type="GO" id="GO:0000287">
    <property type="term" value="F:magnesium ion binding"/>
    <property type="evidence" value="ECO:0007669"/>
    <property type="project" value="TreeGrafter"/>
</dbReference>
<dbReference type="NCBIfam" id="TIGR00099">
    <property type="entry name" value="Cof-subfamily"/>
    <property type="match status" value="1"/>
</dbReference>
<dbReference type="Pfam" id="PF08282">
    <property type="entry name" value="Hydrolase_3"/>
    <property type="match status" value="1"/>
</dbReference>
<proteinExistence type="predicted"/>